<dbReference type="SUPFAM" id="SSF56112">
    <property type="entry name" value="Protein kinase-like (PK-like)"/>
    <property type="match status" value="1"/>
</dbReference>
<organism evidence="1 2">
    <name type="scientific">Nitratireductor rhodophyticola</name>
    <dbReference type="NCBI Taxonomy" id="2854036"/>
    <lineage>
        <taxon>Bacteria</taxon>
        <taxon>Pseudomonadati</taxon>
        <taxon>Pseudomonadota</taxon>
        <taxon>Alphaproteobacteria</taxon>
        <taxon>Hyphomicrobiales</taxon>
        <taxon>Phyllobacteriaceae</taxon>
        <taxon>Nitratireductor</taxon>
    </lineage>
</organism>
<accession>A0ABS7R6J3</accession>
<evidence type="ECO:0000313" key="2">
    <source>
        <dbReference type="Proteomes" id="UP000777661"/>
    </source>
</evidence>
<dbReference type="Proteomes" id="UP000777661">
    <property type="component" value="Unassembled WGS sequence"/>
</dbReference>
<dbReference type="EMBL" id="JAHSQO010000002">
    <property type="protein sequence ID" value="MBY8916556.1"/>
    <property type="molecule type" value="Genomic_DNA"/>
</dbReference>
<reference evidence="1 2" key="1">
    <citation type="submission" date="2021-06" db="EMBL/GenBank/DDBJ databases">
        <title>Nitratireductor porphyridii sp. nov., isolated from a small marine red alga, Porphyridium purpureum in South Korea.</title>
        <authorList>
            <person name="Kim K.H."/>
            <person name="Kristyanto S."/>
            <person name="Jeon C.O."/>
        </authorList>
    </citation>
    <scope>NUCLEOTIDE SEQUENCE [LARGE SCALE GENOMIC DNA]</scope>
    <source>
        <strain evidence="1 2">R6</strain>
    </source>
</reference>
<sequence>MDNQTRHEQDVLSPEATAALLRLLITGEHQRVSSTVLDGHTVWIKRYDVERQPIAQWLHGALTPLMPAAFLRASPSTNTASAIEREVRKLDAFRKAGLPTAKLLFRNDRVLVLSNVAPIAQSELDMLARHGEDGAHDGLLVQAAEALCKAHHLGLCHGRPHPRDMFITGDGRWGFVDFEEEPEAAMPLATAQARDVWLLFLQICMQAKRPDTPQSAFDAYFAEPPRLVAEELRRIIRFFAPLVPLLGAIEHWGLGSDGKRVLKATRFLKTALGNAAATPAEMSQHDIKPKRGYEA</sequence>
<evidence type="ECO:0000313" key="1">
    <source>
        <dbReference type="EMBL" id="MBY8916556.1"/>
    </source>
</evidence>
<protein>
    <submittedName>
        <fullName evidence="1">Serine/threonine protein phosphatase</fullName>
    </submittedName>
</protein>
<name>A0ABS7R6J3_9HYPH</name>
<gene>
    <name evidence="1" type="ORF">KVG22_08160</name>
</gene>
<comment type="caution">
    <text evidence="1">The sequence shown here is derived from an EMBL/GenBank/DDBJ whole genome shotgun (WGS) entry which is preliminary data.</text>
</comment>
<keyword evidence="2" id="KW-1185">Reference proteome</keyword>
<dbReference type="RefSeq" id="WP_223005701.1">
    <property type="nucleotide sequence ID" value="NZ_JAHSQO010000002.1"/>
</dbReference>
<dbReference type="InterPro" id="IPR011009">
    <property type="entry name" value="Kinase-like_dom_sf"/>
</dbReference>
<proteinExistence type="predicted"/>